<organism evidence="2">
    <name type="scientific">Nyssomyia neivai</name>
    <dbReference type="NCBI Taxonomy" id="330878"/>
    <lineage>
        <taxon>Eukaryota</taxon>
        <taxon>Metazoa</taxon>
        <taxon>Ecdysozoa</taxon>
        <taxon>Arthropoda</taxon>
        <taxon>Hexapoda</taxon>
        <taxon>Insecta</taxon>
        <taxon>Pterygota</taxon>
        <taxon>Neoptera</taxon>
        <taxon>Endopterygota</taxon>
        <taxon>Diptera</taxon>
        <taxon>Nematocera</taxon>
        <taxon>Psychodoidea</taxon>
        <taxon>Psychodidae</taxon>
        <taxon>Nyssomyia</taxon>
    </lineage>
</organism>
<dbReference type="AlphaFoldDB" id="A0A1L8D9U5"/>
<reference evidence="2" key="1">
    <citation type="submission" date="2016-12" db="EMBL/GenBank/DDBJ databases">
        <title>An insight into the sialome and mialome of the sand fly, Nyssomyia neivai.</title>
        <authorList>
            <person name="Sebastian V."/>
            <person name="Goulart T.M."/>
            <person name="Oliveira W."/>
            <person name="Calvo E."/>
            <person name="Oliveira L.F."/>
            <person name="Pinto M.C."/>
            <person name="Rosselino A.M."/>
            <person name="Ribeiro J.M."/>
        </authorList>
    </citation>
    <scope>NUCLEOTIDE SEQUENCE</scope>
</reference>
<keyword evidence="1" id="KW-1133">Transmembrane helix</keyword>
<feature type="transmembrane region" description="Helical" evidence="1">
    <location>
        <begin position="28"/>
        <end position="45"/>
    </location>
</feature>
<feature type="transmembrane region" description="Helical" evidence="1">
    <location>
        <begin position="52"/>
        <end position="71"/>
    </location>
</feature>
<proteinExistence type="predicted"/>
<dbReference type="InterPro" id="IPR026721">
    <property type="entry name" value="TMEM18"/>
</dbReference>
<protein>
    <submittedName>
        <fullName evidence="2">Putative conserved plasma membrane protein</fullName>
    </submittedName>
</protein>
<evidence type="ECO:0000313" key="2">
    <source>
        <dbReference type="EMBL" id="JAV03212.1"/>
    </source>
</evidence>
<dbReference type="Pfam" id="PF14770">
    <property type="entry name" value="TMEM18"/>
    <property type="match status" value="1"/>
</dbReference>
<keyword evidence="1" id="KW-0812">Transmembrane</keyword>
<dbReference type="EMBL" id="GFDF01010872">
    <property type="protein sequence ID" value="JAV03212.1"/>
    <property type="molecule type" value="Transcribed_RNA"/>
</dbReference>
<accession>A0A1L8D9U5</accession>
<feature type="transmembrane region" description="Helical" evidence="1">
    <location>
        <begin position="91"/>
        <end position="115"/>
    </location>
</feature>
<name>A0A1L8D9U5_9DIPT</name>
<keyword evidence="1" id="KW-0472">Membrane</keyword>
<sequence>MVYEDYIEVREIHDILGFLKSIDWYDPFLMALISFHIIITLATLFTRNHGNFQVVLFFLLIVLVFSSQSINEFAAHNWSTFSRQQYFDSNGLFISLVFSVPILLNLMIMVGSWLYQSTQLMAKLKTAQLKQQLRQSRQNSEQSLKSD</sequence>
<evidence type="ECO:0000256" key="1">
    <source>
        <dbReference type="SAM" id="Phobius"/>
    </source>
</evidence>